<dbReference type="SMART" id="SM00408">
    <property type="entry name" value="IGc2"/>
    <property type="match status" value="2"/>
</dbReference>
<feature type="chain" id="PRO_5040305245" description="Ig-like domain-containing protein" evidence="6">
    <location>
        <begin position="16"/>
        <end position="481"/>
    </location>
</feature>
<evidence type="ECO:0000256" key="3">
    <source>
        <dbReference type="ARBA" id="ARBA00023180"/>
    </source>
</evidence>
<keyword evidence="9" id="KW-1185">Reference proteome</keyword>
<dbReference type="Pfam" id="PF13927">
    <property type="entry name" value="Ig_3"/>
    <property type="match status" value="1"/>
</dbReference>
<dbReference type="InterPro" id="IPR007110">
    <property type="entry name" value="Ig-like_dom"/>
</dbReference>
<keyword evidence="3" id="KW-0325">Glycoprotein</keyword>
<keyword evidence="1 6" id="KW-0732">Signal</keyword>
<accession>A0A9N7Y6C5</accession>
<evidence type="ECO:0000256" key="6">
    <source>
        <dbReference type="SAM" id="SignalP"/>
    </source>
</evidence>
<keyword evidence="2" id="KW-1015">Disulfide bond</keyword>
<comment type="caution">
    <text evidence="8">The sequence shown here is derived from an EMBL/GenBank/DDBJ whole genome shotgun (WGS) entry which is preliminary data.</text>
</comment>
<dbReference type="Proteomes" id="UP001153269">
    <property type="component" value="Unassembled WGS sequence"/>
</dbReference>
<evidence type="ECO:0000256" key="4">
    <source>
        <dbReference type="ARBA" id="ARBA00023319"/>
    </source>
</evidence>
<dbReference type="AlphaFoldDB" id="A0A9N7Y6C5"/>
<feature type="domain" description="Ig-like" evidence="7">
    <location>
        <begin position="285"/>
        <end position="372"/>
    </location>
</feature>
<sequence length="481" mass="53274">MFASLLVVTLGLCYCRQDSNQTFLGIPQLIGPSEAVLGLIATFKCVVPNHTKNESVLLQLFNKDKDTWLEHRTTLTSAPTVSRTHYLRVVEGVKEAHIVVPSGPVEFFQGQSLELLCEITAGNNVSYKWLQNGRLISPSPSLHLSDNRLFISRTTSENTGYYTCMASDYFNHTVLSNSTSPDVEIRVKDVVSAPNISFTVLKEDSYNYSAVVTCESASGTRPVTFSLYNRTELVANVTSDNRRAVFKLPLVLDQYSGELQCNADNGAQAAHSQWLPFEVVSVGGPVTMHYDSDIGENFAVIGLRLYCKAAKGSHPRYQWFLNKTLLRDRGSFYYVVDQPPERSILLLSVGRSSAGTYRCQVSDSFDNATAMSSGKRYLDKEVLNRLPVLVVAVVFGCFTTLILLVSVCYCVGVVYNGGLEMERMAVAYEDDLEICEYGEDAGVVRSARGGEFDQTSEASADEWPQIAEQKKTLEDETFEAL</sequence>
<protein>
    <recommendedName>
        <fullName evidence="7">Ig-like domain-containing protein</fullName>
    </recommendedName>
</protein>
<dbReference type="Gene3D" id="2.60.40.10">
    <property type="entry name" value="Immunoglobulins"/>
    <property type="match status" value="2"/>
</dbReference>
<evidence type="ECO:0000259" key="7">
    <source>
        <dbReference type="PROSITE" id="PS50835"/>
    </source>
</evidence>
<organism evidence="8 9">
    <name type="scientific">Pleuronectes platessa</name>
    <name type="common">European plaice</name>
    <dbReference type="NCBI Taxonomy" id="8262"/>
    <lineage>
        <taxon>Eukaryota</taxon>
        <taxon>Metazoa</taxon>
        <taxon>Chordata</taxon>
        <taxon>Craniata</taxon>
        <taxon>Vertebrata</taxon>
        <taxon>Euteleostomi</taxon>
        <taxon>Actinopterygii</taxon>
        <taxon>Neopterygii</taxon>
        <taxon>Teleostei</taxon>
        <taxon>Neoteleostei</taxon>
        <taxon>Acanthomorphata</taxon>
        <taxon>Carangaria</taxon>
        <taxon>Pleuronectiformes</taxon>
        <taxon>Pleuronectoidei</taxon>
        <taxon>Pleuronectidae</taxon>
        <taxon>Pleuronectes</taxon>
    </lineage>
</organism>
<proteinExistence type="predicted"/>
<evidence type="ECO:0000256" key="5">
    <source>
        <dbReference type="SAM" id="Phobius"/>
    </source>
</evidence>
<dbReference type="InterPro" id="IPR036179">
    <property type="entry name" value="Ig-like_dom_sf"/>
</dbReference>
<dbReference type="InterPro" id="IPR003599">
    <property type="entry name" value="Ig_sub"/>
</dbReference>
<dbReference type="PANTHER" id="PTHR44337">
    <property type="entry name" value="CARCINOEMBRYONIC ANTIGEN-RELATED CELL ADHESION MOLECULE 8"/>
    <property type="match status" value="1"/>
</dbReference>
<keyword evidence="4" id="KW-0393">Immunoglobulin domain</keyword>
<dbReference type="InterPro" id="IPR013783">
    <property type="entry name" value="Ig-like_fold"/>
</dbReference>
<dbReference type="CDD" id="cd00096">
    <property type="entry name" value="Ig"/>
    <property type="match status" value="1"/>
</dbReference>
<reference evidence="8" key="1">
    <citation type="submission" date="2020-03" db="EMBL/GenBank/DDBJ databases">
        <authorList>
            <person name="Weist P."/>
        </authorList>
    </citation>
    <scope>NUCLEOTIDE SEQUENCE</scope>
</reference>
<feature type="domain" description="Ig-like" evidence="7">
    <location>
        <begin position="79"/>
        <end position="180"/>
    </location>
</feature>
<gene>
    <name evidence="8" type="ORF">PLEPLA_LOCUS2027</name>
</gene>
<evidence type="ECO:0000256" key="2">
    <source>
        <dbReference type="ARBA" id="ARBA00023157"/>
    </source>
</evidence>
<evidence type="ECO:0000313" key="8">
    <source>
        <dbReference type="EMBL" id="CAB1414318.1"/>
    </source>
</evidence>
<keyword evidence="5" id="KW-1133">Transmembrane helix</keyword>
<dbReference type="InterPro" id="IPR052598">
    <property type="entry name" value="IgSF_CEA-related"/>
</dbReference>
<evidence type="ECO:0000256" key="1">
    <source>
        <dbReference type="ARBA" id="ARBA00022729"/>
    </source>
</evidence>
<evidence type="ECO:0000313" key="9">
    <source>
        <dbReference type="Proteomes" id="UP001153269"/>
    </source>
</evidence>
<keyword evidence="5" id="KW-0812">Transmembrane</keyword>
<dbReference type="SUPFAM" id="SSF48726">
    <property type="entry name" value="Immunoglobulin"/>
    <property type="match status" value="2"/>
</dbReference>
<name>A0A9N7Y6C5_PLEPL</name>
<feature type="transmembrane region" description="Helical" evidence="5">
    <location>
        <begin position="386"/>
        <end position="415"/>
    </location>
</feature>
<dbReference type="SMART" id="SM00409">
    <property type="entry name" value="IG"/>
    <property type="match status" value="2"/>
</dbReference>
<dbReference type="PROSITE" id="PS50835">
    <property type="entry name" value="IG_LIKE"/>
    <property type="match status" value="2"/>
</dbReference>
<dbReference type="EMBL" id="CADEAL010000098">
    <property type="protein sequence ID" value="CAB1414318.1"/>
    <property type="molecule type" value="Genomic_DNA"/>
</dbReference>
<dbReference type="PANTHER" id="PTHR44337:SF20">
    <property type="entry name" value="CARCINOEMBRYONIC ANTIGEN-RELATED CELL ADHESION MOLECULE 5-RELATED"/>
    <property type="match status" value="1"/>
</dbReference>
<keyword evidence="5" id="KW-0472">Membrane</keyword>
<dbReference type="InterPro" id="IPR003598">
    <property type="entry name" value="Ig_sub2"/>
</dbReference>
<feature type="signal peptide" evidence="6">
    <location>
        <begin position="1"/>
        <end position="15"/>
    </location>
</feature>